<feature type="region of interest" description="Disordered" evidence="1">
    <location>
        <begin position="1"/>
        <end position="42"/>
    </location>
</feature>
<comment type="caution">
    <text evidence="2">The sequence shown here is derived from an EMBL/GenBank/DDBJ whole genome shotgun (WGS) entry which is preliminary data.</text>
</comment>
<keyword evidence="3" id="KW-1185">Reference proteome</keyword>
<accession>A0AAE1ETP7</accession>
<sequence>MWKQWEQHPHTKGQSSPGRRQSEQQPSKGIRQIPQLSSLATHRQVATPVQPLMRTFITLLSGKGKGICHTKPAGVAIDPAHTGPGPGSHIRGGLFPSTGGMANKIPMRLESQMYEVSPTQST</sequence>
<feature type="region of interest" description="Disordered" evidence="1">
    <location>
        <begin position="78"/>
        <end position="102"/>
    </location>
</feature>
<dbReference type="EMBL" id="JAWQEG010004544">
    <property type="protein sequence ID" value="KAK3861167.1"/>
    <property type="molecule type" value="Genomic_DNA"/>
</dbReference>
<protein>
    <submittedName>
        <fullName evidence="2">Uncharacterized protein</fullName>
    </submittedName>
</protein>
<gene>
    <name evidence="2" type="ORF">Pcinc_032837</name>
</gene>
<evidence type="ECO:0000256" key="1">
    <source>
        <dbReference type="SAM" id="MobiDB-lite"/>
    </source>
</evidence>
<organism evidence="2 3">
    <name type="scientific">Petrolisthes cinctipes</name>
    <name type="common">Flat porcelain crab</name>
    <dbReference type="NCBI Taxonomy" id="88211"/>
    <lineage>
        <taxon>Eukaryota</taxon>
        <taxon>Metazoa</taxon>
        <taxon>Ecdysozoa</taxon>
        <taxon>Arthropoda</taxon>
        <taxon>Crustacea</taxon>
        <taxon>Multicrustacea</taxon>
        <taxon>Malacostraca</taxon>
        <taxon>Eumalacostraca</taxon>
        <taxon>Eucarida</taxon>
        <taxon>Decapoda</taxon>
        <taxon>Pleocyemata</taxon>
        <taxon>Anomura</taxon>
        <taxon>Galatheoidea</taxon>
        <taxon>Porcellanidae</taxon>
        <taxon>Petrolisthes</taxon>
    </lineage>
</organism>
<proteinExistence type="predicted"/>
<reference evidence="2" key="1">
    <citation type="submission" date="2023-10" db="EMBL/GenBank/DDBJ databases">
        <title>Genome assemblies of two species of porcelain crab, Petrolisthes cinctipes and Petrolisthes manimaculis (Anomura: Porcellanidae).</title>
        <authorList>
            <person name="Angst P."/>
        </authorList>
    </citation>
    <scope>NUCLEOTIDE SEQUENCE</scope>
    <source>
        <strain evidence="2">PB745_01</strain>
        <tissue evidence="2">Gill</tissue>
    </source>
</reference>
<name>A0AAE1ETP7_PETCI</name>
<evidence type="ECO:0000313" key="3">
    <source>
        <dbReference type="Proteomes" id="UP001286313"/>
    </source>
</evidence>
<evidence type="ECO:0000313" key="2">
    <source>
        <dbReference type="EMBL" id="KAK3861167.1"/>
    </source>
</evidence>
<dbReference type="Proteomes" id="UP001286313">
    <property type="component" value="Unassembled WGS sequence"/>
</dbReference>
<dbReference type="AlphaFoldDB" id="A0AAE1ETP7"/>
<feature type="compositionally biased region" description="Polar residues" evidence="1">
    <location>
        <begin position="12"/>
        <end position="27"/>
    </location>
</feature>